<feature type="region of interest" description="Disordered" evidence="1">
    <location>
        <begin position="44"/>
        <end position="75"/>
    </location>
</feature>
<organism evidence="2">
    <name type="scientific">marine sediment metagenome</name>
    <dbReference type="NCBI Taxonomy" id="412755"/>
    <lineage>
        <taxon>unclassified sequences</taxon>
        <taxon>metagenomes</taxon>
        <taxon>ecological metagenomes</taxon>
    </lineage>
</organism>
<protein>
    <submittedName>
        <fullName evidence="2">Uncharacterized protein</fullName>
    </submittedName>
</protein>
<comment type="caution">
    <text evidence="2">The sequence shown here is derived from an EMBL/GenBank/DDBJ whole genome shotgun (WGS) entry which is preliminary data.</text>
</comment>
<feature type="region of interest" description="Disordered" evidence="1">
    <location>
        <begin position="113"/>
        <end position="146"/>
    </location>
</feature>
<reference evidence="2" key="1">
    <citation type="journal article" date="2015" name="Nature">
        <title>Complex archaea that bridge the gap between prokaryotes and eukaryotes.</title>
        <authorList>
            <person name="Spang A."/>
            <person name="Saw J.H."/>
            <person name="Jorgensen S.L."/>
            <person name="Zaremba-Niedzwiedzka K."/>
            <person name="Martijn J."/>
            <person name="Lind A.E."/>
            <person name="van Eijk R."/>
            <person name="Schleper C."/>
            <person name="Guy L."/>
            <person name="Ettema T.J."/>
        </authorList>
    </citation>
    <scope>NUCLEOTIDE SEQUENCE</scope>
</reference>
<proteinExistence type="predicted"/>
<feature type="compositionally biased region" description="Basic and acidic residues" evidence="1">
    <location>
        <begin position="46"/>
        <end position="57"/>
    </location>
</feature>
<dbReference type="EMBL" id="LAZR01001276">
    <property type="protein sequence ID" value="KKN47444.1"/>
    <property type="molecule type" value="Genomic_DNA"/>
</dbReference>
<accession>A0A0F9QY64</accession>
<name>A0A0F9QY64_9ZZZZ</name>
<sequence>MDIMDKFFGGLKETMDKALNPEGPAPEKPEEVTLETLGKSLASIGERLDVLEKPAEKPEEEPEEKGDGEGALDVEALTKGITEAVTGVVAPIKEAVEAHGEVLEKVMDRVEQLEGRTAVRKSATGDEVEEEKGDKPEPKEALFKSVQTAIRTSKKVTLT</sequence>
<gene>
    <name evidence="2" type="ORF">LCGC14_0662840</name>
</gene>
<evidence type="ECO:0000313" key="2">
    <source>
        <dbReference type="EMBL" id="KKN47444.1"/>
    </source>
</evidence>
<dbReference type="AlphaFoldDB" id="A0A0F9QY64"/>
<feature type="compositionally biased region" description="Basic and acidic residues" evidence="1">
    <location>
        <begin position="132"/>
        <end position="142"/>
    </location>
</feature>
<evidence type="ECO:0000256" key="1">
    <source>
        <dbReference type="SAM" id="MobiDB-lite"/>
    </source>
</evidence>
<feature type="compositionally biased region" description="Acidic residues" evidence="1">
    <location>
        <begin position="58"/>
        <end position="72"/>
    </location>
</feature>